<dbReference type="EMBL" id="JACJKY010000005">
    <property type="protein sequence ID" value="MBM6920414.1"/>
    <property type="molecule type" value="Genomic_DNA"/>
</dbReference>
<dbReference type="Gene3D" id="3.40.50.410">
    <property type="entry name" value="von Willebrand factor, type A domain"/>
    <property type="match status" value="1"/>
</dbReference>
<dbReference type="Proteomes" id="UP000774750">
    <property type="component" value="Unassembled WGS sequence"/>
</dbReference>
<dbReference type="SUPFAM" id="SSF48452">
    <property type="entry name" value="TPR-like"/>
    <property type="match status" value="1"/>
</dbReference>
<dbReference type="PANTHER" id="PTHR10579:SF43">
    <property type="entry name" value="ZINC FINGER (C3HC4-TYPE RING FINGER) FAMILY PROTEIN"/>
    <property type="match status" value="1"/>
</dbReference>
<accession>A0A938X6G0</accession>
<feature type="transmembrane region" description="Helical" evidence="3">
    <location>
        <begin position="35"/>
        <end position="59"/>
    </location>
</feature>
<reference evidence="5" key="1">
    <citation type="submission" date="2020-08" db="EMBL/GenBank/DDBJ databases">
        <authorList>
            <person name="Cejkova D."/>
            <person name="Kubasova T."/>
            <person name="Jahodarova E."/>
            <person name="Rychlik I."/>
        </authorList>
    </citation>
    <scope>NUCLEOTIDE SEQUENCE</scope>
    <source>
        <strain evidence="5">An559</strain>
    </source>
</reference>
<dbReference type="InterPro" id="IPR011990">
    <property type="entry name" value="TPR-like_helical_dom_sf"/>
</dbReference>
<protein>
    <submittedName>
        <fullName evidence="5">VWA domain-containing protein</fullName>
    </submittedName>
</protein>
<feature type="coiled-coil region" evidence="1">
    <location>
        <begin position="263"/>
        <end position="315"/>
    </location>
</feature>
<dbReference type="Pfam" id="PF00092">
    <property type="entry name" value="VWA"/>
    <property type="match status" value="1"/>
</dbReference>
<dbReference type="PANTHER" id="PTHR10579">
    <property type="entry name" value="CALCIUM-ACTIVATED CHLORIDE CHANNEL REGULATOR"/>
    <property type="match status" value="1"/>
</dbReference>
<name>A0A938X6G0_9FIRM</name>
<dbReference type="RefSeq" id="WP_204445237.1">
    <property type="nucleotide sequence ID" value="NZ_JACJKY010000005.1"/>
</dbReference>
<evidence type="ECO:0000313" key="5">
    <source>
        <dbReference type="EMBL" id="MBM6920414.1"/>
    </source>
</evidence>
<dbReference type="InterPro" id="IPR036465">
    <property type="entry name" value="vWFA_dom_sf"/>
</dbReference>
<dbReference type="SUPFAM" id="SSF53300">
    <property type="entry name" value="vWA-like"/>
    <property type="match status" value="1"/>
</dbReference>
<proteinExistence type="predicted"/>
<feature type="region of interest" description="Disordered" evidence="2">
    <location>
        <begin position="754"/>
        <end position="777"/>
    </location>
</feature>
<feature type="domain" description="VWFA" evidence="4">
    <location>
        <begin position="540"/>
        <end position="703"/>
    </location>
</feature>
<keyword evidence="3" id="KW-0812">Transmembrane</keyword>
<dbReference type="InterPro" id="IPR002035">
    <property type="entry name" value="VWF_A"/>
</dbReference>
<evidence type="ECO:0000259" key="4">
    <source>
        <dbReference type="PROSITE" id="PS50234"/>
    </source>
</evidence>
<dbReference type="InterPro" id="IPR051266">
    <property type="entry name" value="CLCR"/>
</dbReference>
<feature type="transmembrane region" description="Helical" evidence="3">
    <location>
        <begin position="6"/>
        <end position="28"/>
    </location>
</feature>
<evidence type="ECO:0000313" key="6">
    <source>
        <dbReference type="Proteomes" id="UP000774750"/>
    </source>
</evidence>
<comment type="caution">
    <text evidence="5">The sequence shown here is derived from an EMBL/GenBank/DDBJ whole genome shotgun (WGS) entry which is preliminary data.</text>
</comment>
<organism evidence="5 6">
    <name type="scientific">Merdimmobilis hominis</name>
    <dbReference type="NCBI Taxonomy" id="2897707"/>
    <lineage>
        <taxon>Bacteria</taxon>
        <taxon>Bacillati</taxon>
        <taxon>Bacillota</taxon>
        <taxon>Clostridia</taxon>
        <taxon>Eubacteriales</taxon>
        <taxon>Oscillospiraceae</taxon>
        <taxon>Merdimmobilis</taxon>
    </lineage>
</organism>
<feature type="region of interest" description="Disordered" evidence="2">
    <location>
        <begin position="400"/>
        <end position="419"/>
    </location>
</feature>
<evidence type="ECO:0000256" key="2">
    <source>
        <dbReference type="SAM" id="MobiDB-lite"/>
    </source>
</evidence>
<keyword evidence="1" id="KW-0175">Coiled coil</keyword>
<dbReference type="SMART" id="SM00327">
    <property type="entry name" value="VWA"/>
    <property type="match status" value="1"/>
</dbReference>
<dbReference type="PROSITE" id="PS50234">
    <property type="entry name" value="VWFA"/>
    <property type="match status" value="1"/>
</dbReference>
<evidence type="ECO:0000256" key="1">
    <source>
        <dbReference type="SAM" id="Coils"/>
    </source>
</evidence>
<dbReference type="AlphaFoldDB" id="A0A938X6G0"/>
<sequence>MTILEWVLIGIGAVLFLGGAVMMLIGFLKKKSLILFKIVPGAAALVGLVTAIVVGVGVMQSNMLTMRENYVACRLIEVESYQPAQLAAQTAFSRNPNVQSAQLAALSLALEKKYSQAEMAAERYQKRFADSTLTEIADLCKSALDGEDVQAKLLLIHKKIKAQLSLSEQERNKAESIVNIQAQVSLGETGSIQSDLQTLAGETDPLSCKAIAQGNMALGNMTATFEMLEQAALNDSSFPARAALAQLAASGVQKPTETPDTERADLEQKIAQKNQEIDQLYQKVNNQAEVNEVERQRLQKQIAELEEEVQTLYDESNSIYVKRAVNYILAQNPSSDDEMAYNLVLAQLYFRMGDMETSRTYLEKALSLSFTGDNTGYLSVEMADVLDAYDNSTKATSFDDFEVPDYDSAGTPETDQESDAVISNDPVASIQTLLWSMTQYTSYGDVAYTETIEGIEDEEDSVQTTQFSAFLLETLQDLRTGLHIGKVDTTNYPEISVSINVSKRKDDGTDYTAGDFKVFDQGKEITDFELVQSEENEQTNVCLVVDHSGSMSGDGLFQAKRAVSSFVQTAGNSMNLGLAVFDHAAQVLCPITDSKGTVQHAMDTVTADGGTNISEGLLAGMSALQGKDGNRIIVLLSDGADSSESAAQMRSVISQLNAQGIVVYAVGFDFADSSYLSGICESTGGKFLRAQTSEELASVYQTIEKFLTQDYVIRFTVKEDEQDYEREIRISLENGVFDEREYFVGVDPDKIEQEANQPPQANFFEQIGGSGKEESNP</sequence>
<keyword evidence="3" id="KW-1133">Transmembrane helix</keyword>
<gene>
    <name evidence="5" type="ORF">H6A12_04490</name>
</gene>
<keyword evidence="6" id="KW-1185">Reference proteome</keyword>
<dbReference type="CDD" id="cd00198">
    <property type="entry name" value="vWFA"/>
    <property type="match status" value="1"/>
</dbReference>
<evidence type="ECO:0000256" key="3">
    <source>
        <dbReference type="SAM" id="Phobius"/>
    </source>
</evidence>
<keyword evidence="3" id="KW-0472">Membrane</keyword>
<reference evidence="5" key="2">
    <citation type="journal article" date="2021" name="Sci. Rep.">
        <title>The distribution of antibiotic resistance genes in chicken gut microbiota commensals.</title>
        <authorList>
            <person name="Juricova H."/>
            <person name="Matiasovicova J."/>
            <person name="Kubasova T."/>
            <person name="Cejkova D."/>
            <person name="Rychlik I."/>
        </authorList>
    </citation>
    <scope>NUCLEOTIDE SEQUENCE</scope>
    <source>
        <strain evidence="5">An559</strain>
    </source>
</reference>